<evidence type="ECO:0000313" key="1">
    <source>
        <dbReference type="EMBL" id="KAJ3490351.1"/>
    </source>
</evidence>
<dbReference type="Gene3D" id="3.40.50.1000">
    <property type="entry name" value="HAD superfamily/HAD-like"/>
    <property type="match status" value="3"/>
</dbReference>
<dbReference type="InterPro" id="IPR006357">
    <property type="entry name" value="HAD-SF_hydro_IIA"/>
</dbReference>
<gene>
    <name evidence="1" type="ORF">NLI96_g1470</name>
</gene>
<protein>
    <submittedName>
        <fullName evidence="1">Uncharacterized protein</fullName>
    </submittedName>
</protein>
<dbReference type="GO" id="GO:0046474">
    <property type="term" value="P:glycerophospholipid biosynthetic process"/>
    <property type="evidence" value="ECO:0007669"/>
    <property type="project" value="TreeGrafter"/>
</dbReference>
<dbReference type="InterPro" id="IPR050324">
    <property type="entry name" value="CDP-alcohol_PTase-I"/>
</dbReference>
<keyword evidence="2" id="KW-1185">Reference proteome</keyword>
<dbReference type="AlphaFoldDB" id="A0AAD5YKW4"/>
<dbReference type="InterPro" id="IPR036412">
    <property type="entry name" value="HAD-like_sf"/>
</dbReference>
<dbReference type="EMBL" id="JANAWD010000029">
    <property type="protein sequence ID" value="KAJ3490351.1"/>
    <property type="molecule type" value="Genomic_DNA"/>
</dbReference>
<reference evidence="1" key="1">
    <citation type="submission" date="2022-07" db="EMBL/GenBank/DDBJ databases">
        <title>Genome Sequence of Physisporinus lineatus.</title>
        <authorList>
            <person name="Buettner E."/>
        </authorList>
    </citation>
    <scope>NUCLEOTIDE SEQUENCE</scope>
    <source>
        <strain evidence="1">VT162</strain>
    </source>
</reference>
<dbReference type="PANTHER" id="PTHR14269:SF4">
    <property type="entry name" value="CAT EYE SYNDROME CRITICAL REGION PROTEIN 5"/>
    <property type="match status" value="1"/>
</dbReference>
<dbReference type="InterPro" id="IPR023214">
    <property type="entry name" value="HAD_sf"/>
</dbReference>
<name>A0AAD5YKW4_9APHY</name>
<comment type="caution">
    <text evidence="1">The sequence shown here is derived from an EMBL/GenBank/DDBJ whole genome shotgun (WGS) entry which is preliminary data.</text>
</comment>
<organism evidence="1 2">
    <name type="scientific">Meripilus lineatus</name>
    <dbReference type="NCBI Taxonomy" id="2056292"/>
    <lineage>
        <taxon>Eukaryota</taxon>
        <taxon>Fungi</taxon>
        <taxon>Dikarya</taxon>
        <taxon>Basidiomycota</taxon>
        <taxon>Agaricomycotina</taxon>
        <taxon>Agaricomycetes</taxon>
        <taxon>Polyporales</taxon>
        <taxon>Meripilaceae</taxon>
        <taxon>Meripilus</taxon>
    </lineage>
</organism>
<dbReference type="GO" id="GO:0005739">
    <property type="term" value="C:mitochondrion"/>
    <property type="evidence" value="ECO:0007669"/>
    <property type="project" value="TreeGrafter"/>
</dbReference>
<dbReference type="Pfam" id="PF13344">
    <property type="entry name" value="Hydrolase_6"/>
    <property type="match status" value="1"/>
</dbReference>
<sequence>MLENHNSFGVKIPYILLTNGGGIGEEERCRKLSNLLGVQIKPTQYIQAHTVLKSVVNKYAAEPVLVLGGARDNVRKVAESYGFLKAYTPWDVHAWNPSEFERPRLGQGAFREAFQAVYKALTGATYPYIQYGKPSAATYEFAEQVLKDRVQEIYGEEVEKMPNVYMVGDNPESDIAGANAAGWSSVLVRTGVYDPATGPPKHRPSHEAEDVEAAVKWAIEREMSRRQR</sequence>
<dbReference type="PANTHER" id="PTHR14269">
    <property type="entry name" value="CDP-DIACYLGLYCEROL--GLYCEROL-3-PHOSPHATE 3-PHOSPHATIDYLTRANSFERASE-RELATED"/>
    <property type="match status" value="1"/>
</dbReference>
<dbReference type="SUPFAM" id="SSF56784">
    <property type="entry name" value="HAD-like"/>
    <property type="match status" value="1"/>
</dbReference>
<dbReference type="Pfam" id="PF13242">
    <property type="entry name" value="Hydrolase_like"/>
    <property type="match status" value="1"/>
</dbReference>
<evidence type="ECO:0000313" key="2">
    <source>
        <dbReference type="Proteomes" id="UP001212997"/>
    </source>
</evidence>
<proteinExistence type="predicted"/>
<accession>A0AAD5YKW4</accession>
<dbReference type="Proteomes" id="UP001212997">
    <property type="component" value="Unassembled WGS sequence"/>
</dbReference>